<feature type="domain" description="AMP-dependent synthetase/ligase" evidence="2">
    <location>
        <begin position="350"/>
        <end position="434"/>
    </location>
</feature>
<dbReference type="AlphaFoldDB" id="U4LF96"/>
<evidence type="ECO:0000259" key="2">
    <source>
        <dbReference type="Pfam" id="PF00501"/>
    </source>
</evidence>
<dbReference type="eggNOG" id="KOG3628">
    <property type="taxonomic scope" value="Eukaryota"/>
</dbReference>
<dbReference type="PANTHER" id="PTHR22754">
    <property type="entry name" value="DISCO-INTERACTING PROTEIN 2 DIP2 -RELATED"/>
    <property type="match status" value="1"/>
</dbReference>
<dbReference type="STRING" id="1076935.U4LF96"/>
<dbReference type="OrthoDB" id="4523419at2759"/>
<dbReference type="SUPFAM" id="SSF56801">
    <property type="entry name" value="Acetyl-CoA synthetase-like"/>
    <property type="match status" value="1"/>
</dbReference>
<feature type="compositionally biased region" description="Low complexity" evidence="1">
    <location>
        <begin position="42"/>
        <end position="59"/>
    </location>
</feature>
<dbReference type="Gene3D" id="3.40.50.12780">
    <property type="entry name" value="N-terminal domain of ligase-like"/>
    <property type="match status" value="1"/>
</dbReference>
<proteinExistence type="predicted"/>
<accession>U4LF96</accession>
<dbReference type="InterPro" id="IPR042099">
    <property type="entry name" value="ANL_N_sf"/>
</dbReference>
<gene>
    <name evidence="4" type="ORF">PCON_13214</name>
</gene>
<dbReference type="Pfam" id="PF06464">
    <property type="entry name" value="DMAP_binding"/>
    <property type="match status" value="1"/>
</dbReference>
<dbReference type="InterPro" id="IPR010506">
    <property type="entry name" value="DMAP1-bd"/>
</dbReference>
<feature type="region of interest" description="Disordered" evidence="1">
    <location>
        <begin position="39"/>
        <end position="231"/>
    </location>
</feature>
<name>U4LF96_PYROM</name>
<evidence type="ECO:0000313" key="5">
    <source>
        <dbReference type="Proteomes" id="UP000018144"/>
    </source>
</evidence>
<evidence type="ECO:0000313" key="4">
    <source>
        <dbReference type="EMBL" id="CCX13621.1"/>
    </source>
</evidence>
<protein>
    <submittedName>
        <fullName evidence="4">Similar to Uncharacterized protein C56F8.02 acc. no. Q10250</fullName>
    </submittedName>
</protein>
<reference evidence="4 5" key="1">
    <citation type="journal article" date="2013" name="PLoS Genet.">
        <title>The genome and development-dependent transcriptomes of Pyronema confluens: a window into fungal evolution.</title>
        <authorList>
            <person name="Traeger S."/>
            <person name="Altegoer F."/>
            <person name="Freitag M."/>
            <person name="Gabaldon T."/>
            <person name="Kempken F."/>
            <person name="Kumar A."/>
            <person name="Marcet-Houben M."/>
            <person name="Poggeler S."/>
            <person name="Stajich J.E."/>
            <person name="Nowrousian M."/>
        </authorList>
    </citation>
    <scope>NUCLEOTIDE SEQUENCE [LARGE SCALE GENOMIC DNA]</scope>
    <source>
        <strain evidence="5">CBS 100304</strain>
        <tissue evidence="4">Vegetative mycelium</tissue>
    </source>
</reference>
<dbReference type="Pfam" id="PF00501">
    <property type="entry name" value="AMP-binding"/>
    <property type="match status" value="1"/>
</dbReference>
<dbReference type="EMBL" id="HF935855">
    <property type="protein sequence ID" value="CCX13621.1"/>
    <property type="molecule type" value="Genomic_DNA"/>
</dbReference>
<dbReference type="Proteomes" id="UP000018144">
    <property type="component" value="Unassembled WGS sequence"/>
</dbReference>
<dbReference type="PANTHER" id="PTHR22754:SF32">
    <property type="entry name" value="DISCO-INTERACTING PROTEIN 2"/>
    <property type="match status" value="1"/>
</dbReference>
<feature type="compositionally biased region" description="Low complexity" evidence="1">
    <location>
        <begin position="175"/>
        <end position="193"/>
    </location>
</feature>
<evidence type="ECO:0000259" key="3">
    <source>
        <dbReference type="Pfam" id="PF06464"/>
    </source>
</evidence>
<keyword evidence="5" id="KW-1185">Reference proteome</keyword>
<feature type="compositionally biased region" description="Low complexity" evidence="1">
    <location>
        <begin position="68"/>
        <end position="88"/>
    </location>
</feature>
<organism evidence="4 5">
    <name type="scientific">Pyronema omphalodes (strain CBS 100304)</name>
    <name type="common">Pyronema confluens</name>
    <dbReference type="NCBI Taxonomy" id="1076935"/>
    <lineage>
        <taxon>Eukaryota</taxon>
        <taxon>Fungi</taxon>
        <taxon>Dikarya</taxon>
        <taxon>Ascomycota</taxon>
        <taxon>Pezizomycotina</taxon>
        <taxon>Pezizomycetes</taxon>
        <taxon>Pezizales</taxon>
        <taxon>Pyronemataceae</taxon>
        <taxon>Pyronema</taxon>
    </lineage>
</organism>
<feature type="domain" description="DMAP1-binding" evidence="3">
    <location>
        <begin position="8"/>
        <end position="40"/>
    </location>
</feature>
<sequence>MDNPTLIAQLSALDAELEEGDITQKGYQKRRTLLLSQYGLGSDSESGSARSSIPSAGASGPPGPPGSSEPLVSPLAPSQASAPLASPSYPQFPHYANDGGSYQAEMAPGMSATLGSYGSQDSPASPQSGDTSSGSFLQSAVPPHMRSNSKGRNQRNSFHGIEEPMASPQHTSNFSGASSSILSAPSAHSAPPVHSAPPPPGSAPGFNFTQHYTPEFHHYDMPAPGSTSQQALRSNTMNDQIPLFSDFTAQAYENEPATRGSLQIHRPESDYIPHSQQPQMARYSTAADGLGFSPTAAVAQTMLNTSDLPQPAVTNTLMPLEPREVPFAVYDPHNTNIAMSRFENIHTVLRHRARTIPKQQAYVVLDNKGKEQQVCSWEKLSLRAEKVAQVIREKSGLYRGDRIALVYRDAELIDFAVALLGCFIAGVVAVPINDLED</sequence>
<feature type="compositionally biased region" description="Polar residues" evidence="1">
    <location>
        <begin position="113"/>
        <end position="138"/>
    </location>
</feature>
<evidence type="ECO:0000256" key="1">
    <source>
        <dbReference type="SAM" id="MobiDB-lite"/>
    </source>
</evidence>
<dbReference type="InterPro" id="IPR000873">
    <property type="entry name" value="AMP-dep_synth/lig_dom"/>
</dbReference>
<dbReference type="GO" id="GO:0005829">
    <property type="term" value="C:cytosol"/>
    <property type="evidence" value="ECO:0007669"/>
    <property type="project" value="TreeGrafter"/>
</dbReference>